<evidence type="ECO:0000256" key="1">
    <source>
        <dbReference type="SAM" id="Phobius"/>
    </source>
</evidence>
<keyword evidence="1" id="KW-0472">Membrane</keyword>
<proteinExistence type="predicted"/>
<name>A0AAV7PBH6_PLEWA</name>
<protein>
    <submittedName>
        <fullName evidence="2">Uncharacterized protein</fullName>
    </submittedName>
</protein>
<reference evidence="2" key="1">
    <citation type="journal article" date="2022" name="bioRxiv">
        <title>Sequencing and chromosome-scale assembly of the giantPleurodeles waltlgenome.</title>
        <authorList>
            <person name="Brown T."/>
            <person name="Elewa A."/>
            <person name="Iarovenko S."/>
            <person name="Subramanian E."/>
            <person name="Araus A.J."/>
            <person name="Petzold A."/>
            <person name="Susuki M."/>
            <person name="Suzuki K.-i.T."/>
            <person name="Hayashi T."/>
            <person name="Toyoda A."/>
            <person name="Oliveira C."/>
            <person name="Osipova E."/>
            <person name="Leigh N.D."/>
            <person name="Simon A."/>
            <person name="Yun M.H."/>
        </authorList>
    </citation>
    <scope>NUCLEOTIDE SEQUENCE</scope>
    <source>
        <strain evidence="2">20211129_DDA</strain>
        <tissue evidence="2">Liver</tissue>
    </source>
</reference>
<accession>A0AAV7PBH6</accession>
<keyword evidence="1" id="KW-1133">Transmembrane helix</keyword>
<evidence type="ECO:0000313" key="3">
    <source>
        <dbReference type="Proteomes" id="UP001066276"/>
    </source>
</evidence>
<sequence length="177" mass="19556">MQHASVCILWVVLITFWFSAFLAVTLLLSNRDHAINADTKAPLCSQRTAQERTGAAAGEDGDKNWLSEIEKVEYDGRNGDWLKDGEDIFYSLTEASEAASSRYDLNEEGGRGSSEAESLAEIVSPIAGPTVRLQRQHHKRTKSITGSVGVTDSPAATLMWDYSGIRLPEFRPLVIWL</sequence>
<dbReference type="Proteomes" id="UP001066276">
    <property type="component" value="Chromosome 7"/>
</dbReference>
<gene>
    <name evidence="2" type="ORF">NDU88_002650</name>
</gene>
<dbReference type="AlphaFoldDB" id="A0AAV7PBH6"/>
<comment type="caution">
    <text evidence="2">The sequence shown here is derived from an EMBL/GenBank/DDBJ whole genome shotgun (WGS) entry which is preliminary data.</text>
</comment>
<organism evidence="2 3">
    <name type="scientific">Pleurodeles waltl</name>
    <name type="common">Iberian ribbed newt</name>
    <dbReference type="NCBI Taxonomy" id="8319"/>
    <lineage>
        <taxon>Eukaryota</taxon>
        <taxon>Metazoa</taxon>
        <taxon>Chordata</taxon>
        <taxon>Craniata</taxon>
        <taxon>Vertebrata</taxon>
        <taxon>Euteleostomi</taxon>
        <taxon>Amphibia</taxon>
        <taxon>Batrachia</taxon>
        <taxon>Caudata</taxon>
        <taxon>Salamandroidea</taxon>
        <taxon>Salamandridae</taxon>
        <taxon>Pleurodelinae</taxon>
        <taxon>Pleurodeles</taxon>
    </lineage>
</organism>
<dbReference type="EMBL" id="JANPWB010000011">
    <property type="protein sequence ID" value="KAJ1124189.1"/>
    <property type="molecule type" value="Genomic_DNA"/>
</dbReference>
<keyword evidence="3" id="KW-1185">Reference proteome</keyword>
<evidence type="ECO:0000313" key="2">
    <source>
        <dbReference type="EMBL" id="KAJ1124189.1"/>
    </source>
</evidence>
<keyword evidence="1" id="KW-0812">Transmembrane</keyword>
<feature type="transmembrane region" description="Helical" evidence="1">
    <location>
        <begin position="7"/>
        <end position="28"/>
    </location>
</feature>